<reference evidence="1" key="1">
    <citation type="submission" date="2018-06" db="EMBL/GenBank/DDBJ databases">
        <authorList>
            <consortium name="Pathogen Informatics"/>
            <person name="Doyle S."/>
        </authorList>
    </citation>
    <scope>NUCLEOTIDE SEQUENCE [LARGE SCALE GENOMIC DNA]</scope>
    <source>
        <strain evidence="1">NCTC11421</strain>
    </source>
</reference>
<gene>
    <name evidence="1" type="ORF">NCTC11421_01674</name>
</gene>
<dbReference type="CDD" id="cd19958">
    <property type="entry name" value="pyocin_knob"/>
    <property type="match status" value="1"/>
</dbReference>
<evidence type="ECO:0000313" key="1">
    <source>
        <dbReference type="EMBL" id="SUA21804.1"/>
    </source>
</evidence>
<accession>A0A378VZL7</accession>
<proteinExistence type="predicted"/>
<organism evidence="1">
    <name type="scientific">Neisseria gonorrhoeae</name>
    <dbReference type="NCBI Taxonomy" id="485"/>
    <lineage>
        <taxon>Bacteria</taxon>
        <taxon>Pseudomonadati</taxon>
        <taxon>Pseudomonadota</taxon>
        <taxon>Betaproteobacteria</taxon>
        <taxon>Neisseriales</taxon>
        <taxon>Neisseriaceae</taxon>
        <taxon>Neisseria</taxon>
    </lineage>
</organism>
<dbReference type="EMBL" id="UGRI01000001">
    <property type="protein sequence ID" value="SUA21804.1"/>
    <property type="molecule type" value="Genomic_DNA"/>
</dbReference>
<protein>
    <submittedName>
        <fullName evidence="1">Putative phage tail fiber protein</fullName>
    </submittedName>
</protein>
<sequence length="114" mass="12186">MNSLKTDGVYSLPTAVGSSNLPVENTACHIQVIAGTQPGWCRQLGYPAYTSDVYERYQTSSANDDWSAWKKLNSEGIPAGAIVSFPKAVRNPAGYLKADGTIFAQTPSPTFTAP</sequence>
<dbReference type="AlphaFoldDB" id="A0A378VZL7"/>
<name>A0A378VZL7_NEIGO</name>